<gene>
    <name evidence="1" type="ORF">OWV82_018622</name>
</gene>
<sequence>MASISILKIYLLLIFTITTTALSSPTTSSSLNADISSITNFCKSRPHPDACFDSLKLSISINISPNIINYLLQTLQIAISDAGKVTSLFSRAASSNIVEKQRGTILDCKELHQITLSALQNSVPKIRAAQGNSKTLADARSYLSAALTNKNTCLESLDSASGSLKPTLVNSVTATYKHVSNSLSALPKPAAPKKGNKHGRRLLGFPKWLSRKDRQILQSSDSDDGDEYDPSAVLTVVADGTGNFATITDAINFAPNNSEDRVIIKVKAGVYRENVEIPSYKTNIVLLGEGRDSTLIIGNRSVGDGWTTFRSATVAVSGEGFLARDIRIENDAGPEKHQAVALRVNADFAAFFRCSFYGYQDTLYVHSFRQFYRECDIYGTIDYIFGNAAVVFQDCNIVSRMPMPGQFTVITAQSKDDPEENTGISIQNCSILATEDLYAKASEVKSYLGRPWKNYSTAVILVSYIDDFIDAEGWTEWSGDQGLETLYYGEYNNYGPGSATDNRVDWTGYHVMEYYDAYDFTVSQLITGDEWLDSTSIPYDDGI</sequence>
<comment type="caution">
    <text evidence="1">The sequence shown here is derived from an EMBL/GenBank/DDBJ whole genome shotgun (WGS) entry which is preliminary data.</text>
</comment>
<reference evidence="1 2" key="1">
    <citation type="journal article" date="2023" name="Science">
        <title>Complex scaffold remodeling in plant triterpene biosynthesis.</title>
        <authorList>
            <person name="De La Pena R."/>
            <person name="Hodgson H."/>
            <person name="Liu J.C."/>
            <person name="Stephenson M.J."/>
            <person name="Martin A.C."/>
            <person name="Owen C."/>
            <person name="Harkess A."/>
            <person name="Leebens-Mack J."/>
            <person name="Jimenez L.E."/>
            <person name="Osbourn A."/>
            <person name="Sattely E.S."/>
        </authorList>
    </citation>
    <scope>NUCLEOTIDE SEQUENCE [LARGE SCALE GENOMIC DNA]</scope>
    <source>
        <strain evidence="2">cv. JPN11</strain>
        <tissue evidence="1">Leaf</tissue>
    </source>
</reference>
<accession>A0ACC1XDI4</accession>
<name>A0ACC1XDI4_MELAZ</name>
<dbReference type="Proteomes" id="UP001164539">
    <property type="component" value="Chromosome 10"/>
</dbReference>
<organism evidence="1 2">
    <name type="scientific">Melia azedarach</name>
    <name type="common">Chinaberry tree</name>
    <dbReference type="NCBI Taxonomy" id="155640"/>
    <lineage>
        <taxon>Eukaryota</taxon>
        <taxon>Viridiplantae</taxon>
        <taxon>Streptophyta</taxon>
        <taxon>Embryophyta</taxon>
        <taxon>Tracheophyta</taxon>
        <taxon>Spermatophyta</taxon>
        <taxon>Magnoliopsida</taxon>
        <taxon>eudicotyledons</taxon>
        <taxon>Gunneridae</taxon>
        <taxon>Pentapetalae</taxon>
        <taxon>rosids</taxon>
        <taxon>malvids</taxon>
        <taxon>Sapindales</taxon>
        <taxon>Meliaceae</taxon>
        <taxon>Melia</taxon>
    </lineage>
</organism>
<keyword evidence="2" id="KW-1185">Reference proteome</keyword>
<dbReference type="EMBL" id="CM051403">
    <property type="protein sequence ID" value="KAJ4708724.1"/>
    <property type="molecule type" value="Genomic_DNA"/>
</dbReference>
<evidence type="ECO:0000313" key="1">
    <source>
        <dbReference type="EMBL" id="KAJ4708724.1"/>
    </source>
</evidence>
<protein>
    <submittedName>
        <fullName evidence="1">Pectinesterase</fullName>
    </submittedName>
</protein>
<proteinExistence type="predicted"/>
<evidence type="ECO:0000313" key="2">
    <source>
        <dbReference type="Proteomes" id="UP001164539"/>
    </source>
</evidence>